<dbReference type="OrthoDB" id="672290at2"/>
<accession>A0A1I0SN80</accession>
<dbReference type="NCBIfam" id="NF047539">
    <property type="entry name" value="XAC2610_fam"/>
    <property type="match status" value="1"/>
</dbReference>
<feature type="chain" id="PRO_5011526245" evidence="1">
    <location>
        <begin position="20"/>
        <end position="314"/>
    </location>
</feature>
<organism evidence="2 3">
    <name type="scientific">Pedobacter suwonensis</name>
    <dbReference type="NCBI Taxonomy" id="332999"/>
    <lineage>
        <taxon>Bacteria</taxon>
        <taxon>Pseudomonadati</taxon>
        <taxon>Bacteroidota</taxon>
        <taxon>Sphingobacteriia</taxon>
        <taxon>Sphingobacteriales</taxon>
        <taxon>Sphingobacteriaceae</taxon>
        <taxon>Pedobacter</taxon>
    </lineage>
</organism>
<proteinExistence type="predicted"/>
<dbReference type="EMBL" id="FOJM01000002">
    <property type="protein sequence ID" value="SFA40887.1"/>
    <property type="molecule type" value="Genomic_DNA"/>
</dbReference>
<dbReference type="RefSeq" id="WP_139222263.1">
    <property type="nucleotide sequence ID" value="NZ_FOJM01000002.1"/>
</dbReference>
<protein>
    <submittedName>
        <fullName evidence="2">Uncharacterized protein</fullName>
    </submittedName>
</protein>
<keyword evidence="1" id="KW-0732">Signal</keyword>
<evidence type="ECO:0000313" key="2">
    <source>
        <dbReference type="EMBL" id="SFA40887.1"/>
    </source>
</evidence>
<feature type="signal peptide" evidence="1">
    <location>
        <begin position="1"/>
        <end position="19"/>
    </location>
</feature>
<keyword evidence="3" id="KW-1185">Reference proteome</keyword>
<reference evidence="3" key="1">
    <citation type="submission" date="2016-10" db="EMBL/GenBank/DDBJ databases">
        <authorList>
            <person name="Varghese N."/>
            <person name="Submissions S."/>
        </authorList>
    </citation>
    <scope>NUCLEOTIDE SEQUENCE [LARGE SCALE GENOMIC DNA]</scope>
    <source>
        <strain evidence="3">DSM 18130</strain>
    </source>
</reference>
<dbReference type="InterPro" id="IPR058087">
    <property type="entry name" value="XAC2610_dom"/>
</dbReference>
<name>A0A1I0SN80_9SPHI</name>
<dbReference type="Proteomes" id="UP000198836">
    <property type="component" value="Unassembled WGS sequence"/>
</dbReference>
<dbReference type="AlphaFoldDB" id="A0A1I0SN80"/>
<evidence type="ECO:0000313" key="3">
    <source>
        <dbReference type="Proteomes" id="UP000198836"/>
    </source>
</evidence>
<gene>
    <name evidence="2" type="ORF">SAMN04488511_102192</name>
</gene>
<evidence type="ECO:0000256" key="1">
    <source>
        <dbReference type="SAM" id="SignalP"/>
    </source>
</evidence>
<sequence>MAKTILIVILAMIFGRANAQKAKLTANLNFTGNIGKYPIEMKLSLNNYNDSIFGEYYYIKNGYGSKLYLEGTLKDDKMFLKESAYNAKSKKIETTGYFKMAYILQKALAGSWGKKPNRENTLDIKLQCRENLQAFNPLSFDFIMLKTKPDEDSMTENSVGYFTLLSLKINANKNSGWILHDFDKYDLVKDKVELEDVNFDGYLDIKLPVFYPDRIKGDYGYVYFVYDVTRKSFIKNKTLDDLGVVFFDSFKKQIYKYDADGNGNEGKMYYRWQNGKLLLEKAERVYENDTFTHYEEYKIENGRSVKVRDYKKRG</sequence>
<dbReference type="STRING" id="332999.SAMN04488511_102192"/>